<protein>
    <recommendedName>
        <fullName evidence="3">Peptidase S1 domain-containing protein</fullName>
    </recommendedName>
</protein>
<dbReference type="PANTHER" id="PTHR24256">
    <property type="entry name" value="TRYPTASE-RELATED"/>
    <property type="match status" value="1"/>
</dbReference>
<comment type="similarity">
    <text evidence="2">Belongs to the peptidase S1 family. CLIP subfamily.</text>
</comment>
<evidence type="ECO:0000313" key="4">
    <source>
        <dbReference type="EMBL" id="KAF2899711.1"/>
    </source>
</evidence>
<dbReference type="PRINTS" id="PR00722">
    <property type="entry name" value="CHYMOTRYPSIN"/>
</dbReference>
<proteinExistence type="inferred from homology"/>
<dbReference type="OrthoDB" id="6380398at2759"/>
<evidence type="ECO:0000256" key="1">
    <source>
        <dbReference type="ARBA" id="ARBA00023157"/>
    </source>
</evidence>
<dbReference type="InterPro" id="IPR051487">
    <property type="entry name" value="Ser/Thr_Proteases_Immune/Dev"/>
</dbReference>
<dbReference type="Pfam" id="PF00089">
    <property type="entry name" value="Trypsin"/>
    <property type="match status" value="1"/>
</dbReference>
<comment type="caution">
    <text evidence="4">The sequence shown here is derived from an EMBL/GenBank/DDBJ whole genome shotgun (WGS) entry which is preliminary data.</text>
</comment>
<gene>
    <name evidence="4" type="ORF">ILUMI_06463</name>
</gene>
<dbReference type="InterPro" id="IPR001314">
    <property type="entry name" value="Peptidase_S1A"/>
</dbReference>
<sequence>MASRHIVNNVAMKGQFPYFAQIFYMDRGNKLFQEIEICTASIIHSQWVLTAAHCLQPIEVSFETLRVSVVFAGSVKVHDTYAQKQVIKGYIVHPLFKFARNPKTGLINMENDVAIAELQRKFKLNSDVKPVKLPSINLLKKEVLPKCHMGWIIGMGFNNGFQKEEVSFVRFQNVFVQTTKDITKYVHIFPTKNVFFSSTLSKNFVGNAGGPFVCKYRNGTHVQYGVISHILNNTVQHQIVTLYESVQFHLDFIVDNVPSTKKPRTFQPNVMAARASTRSNNKTDVIFYVKFYIFILLCLINSESI</sequence>
<dbReference type="InterPro" id="IPR018114">
    <property type="entry name" value="TRYPSIN_HIS"/>
</dbReference>
<evidence type="ECO:0000313" key="5">
    <source>
        <dbReference type="Proteomes" id="UP000801492"/>
    </source>
</evidence>
<keyword evidence="5" id="KW-1185">Reference proteome</keyword>
<organism evidence="4 5">
    <name type="scientific">Ignelater luminosus</name>
    <name type="common">Cucubano</name>
    <name type="synonym">Pyrophorus luminosus</name>
    <dbReference type="NCBI Taxonomy" id="2038154"/>
    <lineage>
        <taxon>Eukaryota</taxon>
        <taxon>Metazoa</taxon>
        <taxon>Ecdysozoa</taxon>
        <taxon>Arthropoda</taxon>
        <taxon>Hexapoda</taxon>
        <taxon>Insecta</taxon>
        <taxon>Pterygota</taxon>
        <taxon>Neoptera</taxon>
        <taxon>Endopterygota</taxon>
        <taxon>Coleoptera</taxon>
        <taxon>Polyphaga</taxon>
        <taxon>Elateriformia</taxon>
        <taxon>Elateroidea</taxon>
        <taxon>Elateridae</taxon>
        <taxon>Agrypninae</taxon>
        <taxon>Pyrophorini</taxon>
        <taxon>Ignelater</taxon>
    </lineage>
</organism>
<dbReference type="SMART" id="SM00020">
    <property type="entry name" value="Tryp_SPc"/>
    <property type="match status" value="1"/>
</dbReference>
<accession>A0A8K0D965</accession>
<dbReference type="Proteomes" id="UP000801492">
    <property type="component" value="Unassembled WGS sequence"/>
</dbReference>
<evidence type="ECO:0000256" key="2">
    <source>
        <dbReference type="ARBA" id="ARBA00024195"/>
    </source>
</evidence>
<dbReference type="FunFam" id="2.40.10.10:FF:000068">
    <property type="entry name" value="transmembrane protease serine 2"/>
    <property type="match status" value="1"/>
</dbReference>
<dbReference type="InterPro" id="IPR009003">
    <property type="entry name" value="Peptidase_S1_PA"/>
</dbReference>
<dbReference type="PROSITE" id="PS00134">
    <property type="entry name" value="TRYPSIN_HIS"/>
    <property type="match status" value="1"/>
</dbReference>
<dbReference type="GO" id="GO:0006508">
    <property type="term" value="P:proteolysis"/>
    <property type="evidence" value="ECO:0007669"/>
    <property type="project" value="InterPro"/>
</dbReference>
<feature type="domain" description="Peptidase S1" evidence="3">
    <location>
        <begin position="6"/>
        <end position="258"/>
    </location>
</feature>
<reference evidence="4" key="1">
    <citation type="submission" date="2019-08" db="EMBL/GenBank/DDBJ databases">
        <title>The genome of the North American firefly Photinus pyralis.</title>
        <authorList>
            <consortium name="Photinus pyralis genome working group"/>
            <person name="Fallon T.R."/>
            <person name="Sander Lower S.E."/>
            <person name="Weng J.-K."/>
        </authorList>
    </citation>
    <scope>NUCLEOTIDE SEQUENCE</scope>
    <source>
        <strain evidence="4">TRF0915ILg1</strain>
        <tissue evidence="4">Whole body</tissue>
    </source>
</reference>
<dbReference type="Gene3D" id="2.40.10.10">
    <property type="entry name" value="Trypsin-like serine proteases"/>
    <property type="match status" value="2"/>
</dbReference>
<dbReference type="AlphaFoldDB" id="A0A8K0D965"/>
<dbReference type="PROSITE" id="PS50240">
    <property type="entry name" value="TRYPSIN_DOM"/>
    <property type="match status" value="1"/>
</dbReference>
<keyword evidence="1" id="KW-1015">Disulfide bond</keyword>
<dbReference type="SUPFAM" id="SSF50494">
    <property type="entry name" value="Trypsin-like serine proteases"/>
    <property type="match status" value="1"/>
</dbReference>
<dbReference type="EMBL" id="VTPC01002668">
    <property type="protein sequence ID" value="KAF2899711.1"/>
    <property type="molecule type" value="Genomic_DNA"/>
</dbReference>
<evidence type="ECO:0000259" key="3">
    <source>
        <dbReference type="PROSITE" id="PS50240"/>
    </source>
</evidence>
<name>A0A8K0D965_IGNLU</name>
<dbReference type="InterPro" id="IPR043504">
    <property type="entry name" value="Peptidase_S1_PA_chymotrypsin"/>
</dbReference>
<dbReference type="InterPro" id="IPR001254">
    <property type="entry name" value="Trypsin_dom"/>
</dbReference>
<dbReference type="GO" id="GO:0004252">
    <property type="term" value="F:serine-type endopeptidase activity"/>
    <property type="evidence" value="ECO:0007669"/>
    <property type="project" value="InterPro"/>
</dbReference>